<evidence type="ECO:0000259" key="2">
    <source>
        <dbReference type="Pfam" id="PF01467"/>
    </source>
</evidence>
<dbReference type="EMBL" id="JBANRG010000004">
    <property type="protein sequence ID" value="KAK7467296.1"/>
    <property type="molecule type" value="Genomic_DNA"/>
</dbReference>
<gene>
    <name evidence="3" type="ORF">VKT23_004353</name>
</gene>
<dbReference type="PANTHER" id="PTHR10695">
    <property type="entry name" value="DEPHOSPHO-COA KINASE-RELATED"/>
    <property type="match status" value="1"/>
</dbReference>
<reference evidence="3 4" key="1">
    <citation type="submission" date="2024-01" db="EMBL/GenBank/DDBJ databases">
        <title>A draft genome for the cacao thread blight pathogen Marasmiellus scandens.</title>
        <authorList>
            <person name="Baruah I.K."/>
            <person name="Leung J."/>
            <person name="Bukari Y."/>
            <person name="Amoako-Attah I."/>
            <person name="Meinhardt L.W."/>
            <person name="Bailey B.A."/>
            <person name="Cohen S.P."/>
        </authorList>
    </citation>
    <scope>NUCLEOTIDE SEQUENCE [LARGE SCALE GENOMIC DNA]</scope>
    <source>
        <strain evidence="3 4">GH-19</strain>
    </source>
</reference>
<dbReference type="SUPFAM" id="SSF52374">
    <property type="entry name" value="Nucleotidylyl transferase"/>
    <property type="match status" value="1"/>
</dbReference>
<feature type="region of interest" description="Disordered" evidence="1">
    <location>
        <begin position="132"/>
        <end position="152"/>
    </location>
</feature>
<evidence type="ECO:0000256" key="1">
    <source>
        <dbReference type="SAM" id="MobiDB-lite"/>
    </source>
</evidence>
<name>A0ABR1JTZ5_9AGAR</name>
<keyword evidence="4" id="KW-1185">Reference proteome</keyword>
<dbReference type="Gene3D" id="3.40.50.620">
    <property type="entry name" value="HUPs"/>
    <property type="match status" value="1"/>
</dbReference>
<evidence type="ECO:0000313" key="4">
    <source>
        <dbReference type="Proteomes" id="UP001498398"/>
    </source>
</evidence>
<dbReference type="InterPro" id="IPR004821">
    <property type="entry name" value="Cyt_trans-like"/>
</dbReference>
<proteinExistence type="predicted"/>
<evidence type="ECO:0000313" key="3">
    <source>
        <dbReference type="EMBL" id="KAK7467296.1"/>
    </source>
</evidence>
<comment type="caution">
    <text evidence="3">The sequence shown here is derived from an EMBL/GenBank/DDBJ whole genome shotgun (WGS) entry which is preliminary data.</text>
</comment>
<accession>A0ABR1JTZ5</accession>
<organism evidence="3 4">
    <name type="scientific">Marasmiellus scandens</name>
    <dbReference type="NCBI Taxonomy" id="2682957"/>
    <lineage>
        <taxon>Eukaryota</taxon>
        <taxon>Fungi</taxon>
        <taxon>Dikarya</taxon>
        <taxon>Basidiomycota</taxon>
        <taxon>Agaricomycotina</taxon>
        <taxon>Agaricomycetes</taxon>
        <taxon>Agaricomycetidae</taxon>
        <taxon>Agaricales</taxon>
        <taxon>Marasmiineae</taxon>
        <taxon>Omphalotaceae</taxon>
        <taxon>Marasmiellus</taxon>
    </lineage>
</organism>
<dbReference type="InterPro" id="IPR014729">
    <property type="entry name" value="Rossmann-like_a/b/a_fold"/>
</dbReference>
<dbReference type="CDD" id="cd02164">
    <property type="entry name" value="PPAT_CoAS"/>
    <property type="match status" value="1"/>
</dbReference>
<sequence>MNNALLLATLESLQTPHHLARAIVTAATAAQKRLCIVLFARFFNNDKDGISHTGAWDNVQRLLTYVYVQATKVAQDKDNILFNIDVLLKGLDDPIPDEIVQDVDVVYRVSGDVITTELPQSLLTTTQIYVDPEQGADPKPDPPTPPVNKEPSTYPVVALGGTFDHLHAGHKILLSMAAWIADTKIIVGVTDSSLLTSKAYHEHLESLPTRISNVRHFLSLFRPGLEYDIVPINDVYGPTGWDPNVQALVVSQETLKGADAIAKHRASKSLPPLRTFVIDVISHDSEKLDHQDAEMLKQTKMGSTFIREWIAKKKQQL</sequence>
<dbReference type="NCBIfam" id="TIGR00125">
    <property type="entry name" value="cyt_tran_rel"/>
    <property type="match status" value="1"/>
</dbReference>
<protein>
    <recommendedName>
        <fullName evidence="2">Cytidyltransferase-like domain-containing protein</fullName>
    </recommendedName>
</protein>
<dbReference type="Proteomes" id="UP001498398">
    <property type="component" value="Unassembled WGS sequence"/>
</dbReference>
<feature type="domain" description="Cytidyltransferase-like" evidence="2">
    <location>
        <begin position="159"/>
        <end position="290"/>
    </location>
</feature>
<dbReference type="Pfam" id="PF01467">
    <property type="entry name" value="CTP_transf_like"/>
    <property type="match status" value="1"/>
</dbReference>
<dbReference type="PANTHER" id="PTHR10695:SF46">
    <property type="entry name" value="BIFUNCTIONAL COENZYME A SYNTHASE-RELATED"/>
    <property type="match status" value="1"/>
</dbReference>